<evidence type="ECO:0000313" key="2">
    <source>
        <dbReference type="Proteomes" id="UP001145114"/>
    </source>
</evidence>
<evidence type="ECO:0000313" key="1">
    <source>
        <dbReference type="EMBL" id="KAJ1679005.1"/>
    </source>
</evidence>
<gene>
    <name evidence="1" type="ORF">EV182_002922</name>
</gene>
<protein>
    <submittedName>
        <fullName evidence="1">Uncharacterized protein</fullName>
    </submittedName>
</protein>
<reference evidence="1" key="1">
    <citation type="submission" date="2022-06" db="EMBL/GenBank/DDBJ databases">
        <title>Phylogenomic reconstructions and comparative analyses of Kickxellomycotina fungi.</title>
        <authorList>
            <person name="Reynolds N.K."/>
            <person name="Stajich J.E."/>
            <person name="Barry K."/>
            <person name="Grigoriev I.V."/>
            <person name="Crous P."/>
            <person name="Smith M.E."/>
        </authorList>
    </citation>
    <scope>NUCLEOTIDE SEQUENCE</scope>
    <source>
        <strain evidence="1">RSA 2271</strain>
    </source>
</reference>
<organism evidence="1 2">
    <name type="scientific">Spiromyces aspiralis</name>
    <dbReference type="NCBI Taxonomy" id="68401"/>
    <lineage>
        <taxon>Eukaryota</taxon>
        <taxon>Fungi</taxon>
        <taxon>Fungi incertae sedis</taxon>
        <taxon>Zoopagomycota</taxon>
        <taxon>Kickxellomycotina</taxon>
        <taxon>Kickxellomycetes</taxon>
        <taxon>Kickxellales</taxon>
        <taxon>Kickxellaceae</taxon>
        <taxon>Spiromyces</taxon>
    </lineage>
</organism>
<name>A0ACC1HSK0_9FUNG</name>
<dbReference type="Proteomes" id="UP001145114">
    <property type="component" value="Unassembled WGS sequence"/>
</dbReference>
<accession>A0ACC1HSK0</accession>
<sequence>MAKKKSKKLQPKPWCWYCEREFEDEKILIQHQKAKHFKCHICSKRLNTAGGMSIHVAQVHKEDIKKVPNASPGRDSIDIEIYGMMGVPERDIIAHNQKFEEANNGQPAAKKAKSSHSGGSGVSVNVDSSVFQQQLQQHKMMMMQQAQHPMPMQQPPPPPVPSPYGYPPSMQMMPPGYMQHPPPPPPPGFVFPPRPGFPPPQG</sequence>
<dbReference type="EMBL" id="JAMZIH010000677">
    <property type="protein sequence ID" value="KAJ1679005.1"/>
    <property type="molecule type" value="Genomic_DNA"/>
</dbReference>
<keyword evidence="2" id="KW-1185">Reference proteome</keyword>
<comment type="caution">
    <text evidence="1">The sequence shown here is derived from an EMBL/GenBank/DDBJ whole genome shotgun (WGS) entry which is preliminary data.</text>
</comment>
<proteinExistence type="predicted"/>